<protein>
    <recommendedName>
        <fullName evidence="2">DUF2326 domain-containing protein</fullName>
    </recommendedName>
</protein>
<dbReference type="Pfam" id="PF10088">
    <property type="entry name" value="DUF2326"/>
    <property type="match status" value="1"/>
</dbReference>
<evidence type="ECO:0000313" key="4">
    <source>
        <dbReference type="Proteomes" id="UP000266701"/>
    </source>
</evidence>
<dbReference type="InterPro" id="IPR018760">
    <property type="entry name" value="DUF2326"/>
</dbReference>
<evidence type="ECO:0000313" key="3">
    <source>
        <dbReference type="EMBL" id="RGP89589.1"/>
    </source>
</evidence>
<keyword evidence="1" id="KW-0175">Coiled coil</keyword>
<feature type="coiled-coil region" evidence="1">
    <location>
        <begin position="377"/>
        <end position="404"/>
    </location>
</feature>
<feature type="coiled-coil region" evidence="1">
    <location>
        <begin position="204"/>
        <end position="254"/>
    </location>
</feature>
<gene>
    <name evidence="3" type="ORF">BC353_10140</name>
</gene>
<proteinExistence type="predicted"/>
<evidence type="ECO:0000259" key="2">
    <source>
        <dbReference type="Pfam" id="PF10088"/>
    </source>
</evidence>
<name>A0A395TYM1_VIBCL</name>
<dbReference type="Gene3D" id="3.40.50.300">
    <property type="entry name" value="P-loop containing nucleotide triphosphate hydrolases"/>
    <property type="match status" value="1"/>
</dbReference>
<organism evidence="3 4">
    <name type="scientific">Vibrio cholerae</name>
    <dbReference type="NCBI Taxonomy" id="666"/>
    <lineage>
        <taxon>Bacteria</taxon>
        <taxon>Pseudomonadati</taxon>
        <taxon>Pseudomonadota</taxon>
        <taxon>Gammaproteobacteria</taxon>
        <taxon>Vibrionales</taxon>
        <taxon>Vibrionaceae</taxon>
        <taxon>Vibrio</taxon>
    </lineage>
</organism>
<dbReference type="InterPro" id="IPR027417">
    <property type="entry name" value="P-loop_NTPase"/>
</dbReference>
<dbReference type="RefSeq" id="WP_000771187.1">
    <property type="nucleotide sequence ID" value="NZ_CP063421.1"/>
</dbReference>
<feature type="domain" description="DUF2326" evidence="2">
    <location>
        <begin position="427"/>
        <end position="548"/>
    </location>
</feature>
<dbReference type="AlphaFoldDB" id="A0A395TYM1"/>
<dbReference type="Proteomes" id="UP000266701">
    <property type="component" value="Unassembled WGS sequence"/>
</dbReference>
<sequence>MKLLKLYSDNPDFKEIIFKPGLNIVAGLQRSSLAKDTYNGIGKSSSLNLLHLMLGGSFDDKSPSDMAFKVFLSTYGTMHLDFKIGSVQYTISKNFAETDYYLNKEKISKSAYPKKLSSLISACNAFDINFKPLFNMFARRYLPGRNYYAGALTQQGQQPNDYYQMLYNLALLGLDTSLIKKNKKIAEDISKLKKTEQVLNKQKVSINESDLLDLEEERDRLTEAKANFIIALNYDDLKRQADELTQEMAIYRNKIYSNEKDIRKKAMTLEASHDEVIDIAKVTEIYEESEFHFPEKIAVRLKEAQDFHIKIQKGRKERLKDQIAELREINKYLYKKLANIEAARDKILKDLDSKGALEEYNSISERIRTLDADIAELTSYQTLLAKFEKDKAKLELDKATVKAESVKYLEEQKVKLKDVEAKFRSFVKRFYTDHGGRLSVTNSKDAQYLYNIEPHIHKDGSQGVNEVKIFCYDLLLFSLNPTALGFLAHDSCIFSGMDPRQKATMFKVVLDAVNKSGLQYFVNMNRDTYEQVLANDGLDEDDESILTDVEKAQIIDGTVLTLYDTGPKSTLFGRTFG</sequence>
<dbReference type="EMBL" id="MCBA01000077">
    <property type="protein sequence ID" value="RGP89589.1"/>
    <property type="molecule type" value="Genomic_DNA"/>
</dbReference>
<feature type="coiled-coil region" evidence="1">
    <location>
        <begin position="309"/>
        <end position="336"/>
    </location>
</feature>
<reference evidence="3 4" key="1">
    <citation type="journal article" date="2017" name="Emerg. Infect. Dis.">
        <title>Carbapenemase VCC-1-Producing Vibrio cholerae in Coastal Waters of Germany.</title>
        <authorList>
            <person name="Hammerl J.A."/>
            <person name="Jackel C."/>
            <person name="Bortolaia V."/>
            <person name="Schwartz K."/>
            <person name="Bier N."/>
            <person name="Hendriksen R.S."/>
            <person name="Guerra B."/>
            <person name="Strauch E."/>
        </authorList>
    </citation>
    <scope>NUCLEOTIDE SEQUENCE [LARGE SCALE GENOMIC DNA]</scope>
    <source>
        <strain evidence="3 4">VN-2825</strain>
    </source>
</reference>
<accession>A0A395TYM1</accession>
<comment type="caution">
    <text evidence="3">The sequence shown here is derived from an EMBL/GenBank/DDBJ whole genome shotgun (WGS) entry which is preliminary data.</text>
</comment>
<evidence type="ECO:0000256" key="1">
    <source>
        <dbReference type="SAM" id="Coils"/>
    </source>
</evidence>